<comment type="caution">
    <text evidence="1">The sequence shown here is derived from an EMBL/GenBank/DDBJ whole genome shotgun (WGS) entry which is preliminary data.</text>
</comment>
<name>A0A3E4UMP9_MEDGN</name>
<dbReference type="Proteomes" id="UP000260808">
    <property type="component" value="Unassembled WGS sequence"/>
</dbReference>
<dbReference type="EMBL" id="QSSX01000169">
    <property type="protein sequence ID" value="RGM11595.1"/>
    <property type="molecule type" value="Genomic_DNA"/>
</dbReference>
<proteinExistence type="predicted"/>
<organism evidence="1 2">
    <name type="scientific">Mediterraneibacter gnavus</name>
    <name type="common">Ruminococcus gnavus</name>
    <dbReference type="NCBI Taxonomy" id="33038"/>
    <lineage>
        <taxon>Bacteria</taxon>
        <taxon>Bacillati</taxon>
        <taxon>Bacillota</taxon>
        <taxon>Clostridia</taxon>
        <taxon>Lachnospirales</taxon>
        <taxon>Lachnospiraceae</taxon>
        <taxon>Mediterraneibacter</taxon>
    </lineage>
</organism>
<evidence type="ECO:0000313" key="2">
    <source>
        <dbReference type="Proteomes" id="UP000260808"/>
    </source>
</evidence>
<dbReference type="AlphaFoldDB" id="A0A3E4UMP9"/>
<reference evidence="1 2" key="1">
    <citation type="submission" date="2018-08" db="EMBL/GenBank/DDBJ databases">
        <title>A genome reference for cultivated species of the human gut microbiota.</title>
        <authorList>
            <person name="Zou Y."/>
            <person name="Xue W."/>
            <person name="Luo G."/>
        </authorList>
    </citation>
    <scope>NUCLEOTIDE SEQUENCE [LARGE SCALE GENOMIC DNA]</scope>
    <source>
        <strain evidence="1 2">TF01-20-2</strain>
    </source>
</reference>
<sequence length="54" mass="6602">MGAKRRIFRWICQVFLAKKWGILIKKESESLIFTGLEIPRDYITQKEEKIWQKF</sequence>
<accession>A0A3E4UMP9</accession>
<evidence type="ECO:0000313" key="1">
    <source>
        <dbReference type="EMBL" id="RGM11595.1"/>
    </source>
</evidence>
<protein>
    <submittedName>
        <fullName evidence="1">Endoribonuclease L-PSP</fullName>
    </submittedName>
</protein>
<gene>
    <name evidence="1" type="ORF">DXC31_19235</name>
</gene>